<evidence type="ECO:0000256" key="1">
    <source>
        <dbReference type="SAM" id="Phobius"/>
    </source>
</evidence>
<keyword evidence="1" id="KW-0472">Membrane</keyword>
<keyword evidence="1" id="KW-1133">Transmembrane helix</keyword>
<dbReference type="RefSeq" id="YP_009191311.1">
    <property type="nucleotide sequence ID" value="NC_028692.1"/>
</dbReference>
<dbReference type="GeneID" id="26519584"/>
<keyword evidence="3" id="KW-1185">Reference proteome</keyword>
<feature type="transmembrane region" description="Helical" evidence="1">
    <location>
        <begin position="33"/>
        <end position="52"/>
    </location>
</feature>
<feature type="transmembrane region" description="Helical" evidence="1">
    <location>
        <begin position="9"/>
        <end position="27"/>
    </location>
</feature>
<protein>
    <submittedName>
        <fullName evidence="2">Holin</fullName>
    </submittedName>
</protein>
<sequence>MTAKPTPKVAAVGVSGALTVLIVWVAGLCGIDMPAEVAAAISVVVTFGAGYIKSEVTERDGKRGEHVAR</sequence>
<reference evidence="2 3" key="1">
    <citation type="submission" date="2015-07" db="EMBL/GenBank/DDBJ databases">
        <authorList>
            <person name="Pizzorno M.C."/>
            <person name="Stowe E.L."/>
            <person name="Andolino C.J."/>
            <person name="Luftman N.D."/>
            <person name="Meredith S.M."/>
            <person name="Pirnie R.T."/>
            <person name="Yankauskas J.R."/>
            <person name="Ball S.L."/>
            <person name="Bradley K.W."/>
            <person name="Asai D.J."/>
            <person name="Bowman C.A."/>
            <person name="Russell D.A."/>
            <person name="Pope W.H."/>
            <person name="Jacobs-Sera D."/>
            <person name="Hendrix R.W."/>
            <person name="Hatfull G.F."/>
        </authorList>
    </citation>
    <scope>NUCLEOTIDE SEQUENCE [LARGE SCALE GENOMIC DNA]</scope>
</reference>
<dbReference type="EMBL" id="KT355471">
    <property type="protein sequence ID" value="ALF00685.1"/>
    <property type="molecule type" value="Genomic_DNA"/>
</dbReference>
<evidence type="ECO:0000313" key="2">
    <source>
        <dbReference type="EMBL" id="ALF00685.1"/>
    </source>
</evidence>
<proteinExistence type="predicted"/>
<evidence type="ECO:0000313" key="3">
    <source>
        <dbReference type="Proteomes" id="UP000214345"/>
    </source>
</evidence>
<keyword evidence="1" id="KW-0812">Transmembrane</keyword>
<name>A0A0M3UKN0_9CAUD</name>
<gene>
    <name evidence="2" type="ORF">SEA_DECURRO_18</name>
</gene>
<accession>A0A0M3UKN0</accession>
<dbReference type="KEGG" id="vg:26519584"/>
<organism evidence="2 3">
    <name type="scientific">Arthrobacter phage Decurro</name>
    <dbReference type="NCBI Taxonomy" id="1698361"/>
    <lineage>
        <taxon>Viruses</taxon>
        <taxon>Duplodnaviria</taxon>
        <taxon>Heunggongvirae</taxon>
        <taxon>Uroviricota</taxon>
        <taxon>Caudoviricetes</taxon>
        <taxon>Decurrovirus</taxon>
        <taxon>Decurrovirus decurro</taxon>
    </lineage>
</organism>
<dbReference type="Proteomes" id="UP000214345">
    <property type="component" value="Segment"/>
</dbReference>